<evidence type="ECO:0000256" key="1">
    <source>
        <dbReference type="ARBA" id="ARBA00000683"/>
    </source>
</evidence>
<comment type="similarity">
    <text evidence="4">Belongs to the PEP-utilizing enzyme family.</text>
</comment>
<dbReference type="GO" id="GO:0016301">
    <property type="term" value="F:kinase activity"/>
    <property type="evidence" value="ECO:0007669"/>
    <property type="project" value="UniProtKB-KW"/>
</dbReference>
<dbReference type="InterPro" id="IPR006318">
    <property type="entry name" value="PTS_EI-like"/>
</dbReference>
<evidence type="ECO:0000259" key="15">
    <source>
        <dbReference type="PROSITE" id="PS51093"/>
    </source>
</evidence>
<comment type="cofactor">
    <cofactor evidence="2">
        <name>Mg(2+)</name>
        <dbReference type="ChEBI" id="CHEBI:18420"/>
    </cofactor>
</comment>
<dbReference type="Gene3D" id="3.20.20.60">
    <property type="entry name" value="Phosphoenolpyruvate-binding domains"/>
    <property type="match status" value="1"/>
</dbReference>
<dbReference type="InterPro" id="IPR008279">
    <property type="entry name" value="PEP-util_enz_mobile_dom"/>
</dbReference>
<dbReference type="SUPFAM" id="SSF47831">
    <property type="entry name" value="Enzyme I of the PEP:sugar phosphotransferase system HPr-binding (sub)domain"/>
    <property type="match status" value="1"/>
</dbReference>
<dbReference type="Gene3D" id="1.10.274.10">
    <property type="entry name" value="PtsI, HPr-binding domain"/>
    <property type="match status" value="1"/>
</dbReference>
<dbReference type="NCBIfam" id="TIGR01417">
    <property type="entry name" value="PTS_I_fam"/>
    <property type="match status" value="1"/>
</dbReference>
<keyword evidence="7" id="KW-0963">Cytoplasm</keyword>
<evidence type="ECO:0000259" key="16">
    <source>
        <dbReference type="PROSITE" id="PS51350"/>
    </source>
</evidence>
<dbReference type="PROSITE" id="PS51093">
    <property type="entry name" value="PTS_EIIA_TYPE_1"/>
    <property type="match status" value="1"/>
</dbReference>
<dbReference type="Pfam" id="PF05524">
    <property type="entry name" value="PEP-utilisers_N"/>
    <property type="match status" value="1"/>
</dbReference>
<evidence type="ECO:0000256" key="5">
    <source>
        <dbReference type="ARBA" id="ARBA00012232"/>
    </source>
</evidence>
<comment type="caution">
    <text evidence="17">The sequence shown here is derived from an EMBL/GenBank/DDBJ whole genome shotgun (WGS) entry which is preliminary data.</text>
</comment>
<feature type="domain" description="HPr" evidence="16">
    <location>
        <begin position="165"/>
        <end position="258"/>
    </location>
</feature>
<comment type="catalytic activity">
    <reaction evidence="1">
        <text>L-histidyl-[protein] + phosphoenolpyruvate = N(pros)-phospho-L-histidyl-[protein] + pyruvate</text>
        <dbReference type="Rhea" id="RHEA:23880"/>
        <dbReference type="Rhea" id="RHEA-COMP:9745"/>
        <dbReference type="Rhea" id="RHEA-COMP:9746"/>
        <dbReference type="ChEBI" id="CHEBI:15361"/>
        <dbReference type="ChEBI" id="CHEBI:29979"/>
        <dbReference type="ChEBI" id="CHEBI:58702"/>
        <dbReference type="ChEBI" id="CHEBI:64837"/>
        <dbReference type="EC" id="2.7.3.9"/>
    </reaction>
</comment>
<dbReference type="InterPro" id="IPR040442">
    <property type="entry name" value="Pyrv_kinase-like_dom_sf"/>
</dbReference>
<dbReference type="OrthoDB" id="9765468at2"/>
<evidence type="ECO:0000256" key="6">
    <source>
        <dbReference type="ARBA" id="ARBA00022448"/>
    </source>
</evidence>
<dbReference type="GO" id="GO:0005737">
    <property type="term" value="C:cytoplasm"/>
    <property type="evidence" value="ECO:0007669"/>
    <property type="project" value="UniProtKB-SubCell"/>
</dbReference>
<accession>A0A2T7UHF7</accession>
<dbReference type="NCBIfam" id="TIGR01003">
    <property type="entry name" value="PTS_HPr_family"/>
    <property type="match status" value="1"/>
</dbReference>
<keyword evidence="18" id="KW-1185">Reference proteome</keyword>
<dbReference type="SUPFAM" id="SSF55594">
    <property type="entry name" value="HPr-like"/>
    <property type="match status" value="1"/>
</dbReference>
<dbReference type="STRING" id="1293045.H663_19215"/>
<sequence length="859" mass="90111">MGASRGQLVIMAPLSGVLVSLDSVPDPVFAQKLVGDGVSIDPTSDVLLAPVAGTITQLHKSHHALTITTAQGVEVLLHIGVDTVTLKGEGFTALVHVGDAVTVGQALVRFDMDFVARNARSLLTQVVVANVDKVSRFVPATGLVEAGQSVVLTLELADTEPSLESVSQDLVLGDPVVLPNPAGLHARPAAVLAAQAKQFQSDIRLVLGTQEANAKSLVAIMGLGTAHGDVLHVKAQGVDAAEAVRCVSSMLAQGCGEEAGAVPTPLMPVLESAAPMLASTVKTLGAVTASVLTGVSASPGLAVGQIVQWRAPSVEVVEQGGTVDQELAKLDAALAQAHEQIDALKSTFKDASQVNILAVHQALLEDPDLLEQAIQVISKQKSAAFAWQSAFINHAERLENLQGSSNALLRERGKDIRDVGGRVLGLLAGVEHRQATLPEQAIVMAEDLSPSDIAGVDRSKLLGFCTVSGGATNHVAILARSFGIPAICGMDQAVLSLVPGTTVVLDGDQGLLYTQPSAQVLSQVRQRIAEQADLRAQEKRGAQAPASTTDGQAMDVVANVRNLQETQEGVAHGAQGVGLLRSEFLFDDRASAPDENEQAAAYMAIAQALGPQRSLVVRTLDVGGDKPLSYWPIPPEANPFLGLRGIRVSLDQPEMLRTQLRAILRAAPLVQMHIMFPMVALVEELRQAKAILAEEQKALGQPRVQVGMMVEVPSAAVMAEQFAREVDFFSIGTNDLTQYTLAMDRGHPKLAKLADGFHPSVLKMIALTCAGARQHGKWVGVCGGMASERMAVPVLIGLGVRELSVSVPAIAAIKACVRSLSLTACQALAQEVLQMSTSAEVRARLASFAEGLSPHASLR</sequence>
<dbReference type="PROSITE" id="PS00369">
    <property type="entry name" value="PTS_HPR_HIS"/>
    <property type="match status" value="1"/>
</dbReference>
<evidence type="ECO:0000313" key="18">
    <source>
        <dbReference type="Proteomes" id="UP000037507"/>
    </source>
</evidence>
<dbReference type="EC" id="2.7.3.9" evidence="5"/>
<dbReference type="SUPFAM" id="SSF51261">
    <property type="entry name" value="Duplicated hybrid motif"/>
    <property type="match status" value="1"/>
</dbReference>
<keyword evidence="10" id="KW-0598">Phosphotransferase system</keyword>
<name>A0A2T7UHF7_9BURK</name>
<reference evidence="17" key="1">
    <citation type="submission" date="2017-04" db="EMBL/GenBank/DDBJ databases">
        <title>Unexpected and diverse lifestyles within the genus Limnohabitans.</title>
        <authorList>
            <person name="Kasalicky V."/>
            <person name="Mehrshad M."/>
            <person name="Andrei S.-A."/>
            <person name="Salcher M."/>
            <person name="Kratochvilova H."/>
            <person name="Simek K."/>
            <person name="Ghai R."/>
        </authorList>
    </citation>
    <scope>NUCLEOTIDE SEQUENCE [LARGE SCALE GENOMIC DNA]</scope>
    <source>
        <strain evidence="17">II-D5</strain>
    </source>
</reference>
<dbReference type="PRINTS" id="PR01736">
    <property type="entry name" value="PHPHTRNFRASE"/>
</dbReference>
<keyword evidence="13" id="KW-0460">Magnesium</keyword>
<dbReference type="GO" id="GO:0046872">
    <property type="term" value="F:metal ion binding"/>
    <property type="evidence" value="ECO:0007669"/>
    <property type="project" value="UniProtKB-KW"/>
</dbReference>
<dbReference type="Proteomes" id="UP000037507">
    <property type="component" value="Unassembled WGS sequence"/>
</dbReference>
<keyword evidence="12" id="KW-0418">Kinase</keyword>
<feature type="coiled-coil region" evidence="14">
    <location>
        <begin position="327"/>
        <end position="354"/>
    </location>
</feature>
<dbReference type="RefSeq" id="WP_053176386.1">
    <property type="nucleotide sequence ID" value="NZ_LFYT02000003.1"/>
</dbReference>
<protein>
    <recommendedName>
        <fullName evidence="5">phosphoenolpyruvate--protein phosphotransferase</fullName>
        <ecNumber evidence="5">2.7.3.9</ecNumber>
    </recommendedName>
</protein>
<organism evidence="17 18">
    <name type="scientific">Limnohabitans planktonicus II-D5</name>
    <dbReference type="NCBI Taxonomy" id="1293045"/>
    <lineage>
        <taxon>Bacteria</taxon>
        <taxon>Pseudomonadati</taxon>
        <taxon>Pseudomonadota</taxon>
        <taxon>Betaproteobacteria</taxon>
        <taxon>Burkholderiales</taxon>
        <taxon>Comamonadaceae</taxon>
        <taxon>Limnohabitans</taxon>
    </lineage>
</organism>
<dbReference type="EMBL" id="LFYT02000003">
    <property type="protein sequence ID" value="PVE44092.1"/>
    <property type="molecule type" value="Genomic_DNA"/>
</dbReference>
<dbReference type="PANTHER" id="PTHR46244:SF6">
    <property type="entry name" value="PHOSPHOENOLPYRUVATE-PROTEIN PHOSPHOTRANSFERASE"/>
    <property type="match status" value="1"/>
</dbReference>
<feature type="domain" description="PTS EIIA type-1" evidence="15">
    <location>
        <begin position="26"/>
        <end position="130"/>
    </location>
</feature>
<evidence type="ECO:0000256" key="10">
    <source>
        <dbReference type="ARBA" id="ARBA00022683"/>
    </source>
</evidence>
<evidence type="ECO:0000256" key="9">
    <source>
        <dbReference type="ARBA" id="ARBA00022679"/>
    </source>
</evidence>
<evidence type="ECO:0000256" key="13">
    <source>
        <dbReference type="ARBA" id="ARBA00022842"/>
    </source>
</evidence>
<dbReference type="PROSITE" id="PS00589">
    <property type="entry name" value="PTS_HPR_SER"/>
    <property type="match status" value="1"/>
</dbReference>
<dbReference type="InterPro" id="IPR000032">
    <property type="entry name" value="HPr-like"/>
</dbReference>
<dbReference type="InterPro" id="IPR036637">
    <property type="entry name" value="Phosphohistidine_dom_sf"/>
</dbReference>
<evidence type="ECO:0000256" key="7">
    <source>
        <dbReference type="ARBA" id="ARBA00022490"/>
    </source>
</evidence>
<dbReference type="InterPro" id="IPR000121">
    <property type="entry name" value="PEP_util_C"/>
</dbReference>
<evidence type="ECO:0000313" key="17">
    <source>
        <dbReference type="EMBL" id="PVE44092.1"/>
    </source>
</evidence>
<dbReference type="PROSITE" id="PS00371">
    <property type="entry name" value="PTS_EIIA_TYPE_1_HIS"/>
    <property type="match status" value="1"/>
</dbReference>
<dbReference type="PROSITE" id="PS51350">
    <property type="entry name" value="PTS_HPR_DOM"/>
    <property type="match status" value="1"/>
</dbReference>
<dbReference type="Pfam" id="PF02896">
    <property type="entry name" value="PEP-utilizers_C"/>
    <property type="match status" value="1"/>
</dbReference>
<dbReference type="InterPro" id="IPR036618">
    <property type="entry name" value="PtsI_HPr-bd_sf"/>
</dbReference>
<dbReference type="PRINTS" id="PR00107">
    <property type="entry name" value="PHOSPHOCPHPR"/>
</dbReference>
<evidence type="ECO:0000256" key="8">
    <source>
        <dbReference type="ARBA" id="ARBA00022597"/>
    </source>
</evidence>
<gene>
    <name evidence="17" type="ORF">H663_003820</name>
</gene>
<dbReference type="InterPro" id="IPR023151">
    <property type="entry name" value="PEP_util_CS"/>
</dbReference>
<evidence type="ECO:0000256" key="4">
    <source>
        <dbReference type="ARBA" id="ARBA00007837"/>
    </source>
</evidence>
<keyword evidence="9" id="KW-0808">Transferase</keyword>
<dbReference type="Gene3D" id="3.30.1340.10">
    <property type="entry name" value="HPr-like"/>
    <property type="match status" value="1"/>
</dbReference>
<dbReference type="PROSITE" id="PS00742">
    <property type="entry name" value="PEP_ENZYMES_2"/>
    <property type="match status" value="1"/>
</dbReference>
<evidence type="ECO:0000256" key="2">
    <source>
        <dbReference type="ARBA" id="ARBA00001946"/>
    </source>
</evidence>
<dbReference type="Gene3D" id="2.70.70.10">
    <property type="entry name" value="Glucose Permease (Domain IIA)"/>
    <property type="match status" value="1"/>
</dbReference>
<dbReference type="InterPro" id="IPR008731">
    <property type="entry name" value="PTS_EIN"/>
</dbReference>
<dbReference type="GO" id="GO:0009401">
    <property type="term" value="P:phosphoenolpyruvate-dependent sugar phosphotransferase system"/>
    <property type="evidence" value="ECO:0007669"/>
    <property type="project" value="UniProtKB-KW"/>
</dbReference>
<dbReference type="FunFam" id="2.70.70.10:FF:000001">
    <property type="entry name" value="PTS system glucose-specific IIA component"/>
    <property type="match status" value="1"/>
</dbReference>
<dbReference type="NCBIfam" id="TIGR00830">
    <property type="entry name" value="PTBA"/>
    <property type="match status" value="1"/>
</dbReference>
<keyword evidence="14" id="KW-0175">Coiled coil</keyword>
<dbReference type="Pfam" id="PF00358">
    <property type="entry name" value="PTS_EIIA_1"/>
    <property type="match status" value="1"/>
</dbReference>
<dbReference type="SUPFAM" id="SSF51621">
    <property type="entry name" value="Phosphoenolpyruvate/pyruvate domain"/>
    <property type="match status" value="1"/>
</dbReference>
<dbReference type="Pfam" id="PF00381">
    <property type="entry name" value="PTS-HPr"/>
    <property type="match status" value="1"/>
</dbReference>
<dbReference type="Gene3D" id="3.50.30.10">
    <property type="entry name" value="Phosphohistidine domain"/>
    <property type="match status" value="1"/>
</dbReference>
<dbReference type="InterPro" id="IPR002114">
    <property type="entry name" value="PTS_HPr_Ser_P_site"/>
</dbReference>
<evidence type="ECO:0000256" key="3">
    <source>
        <dbReference type="ARBA" id="ARBA00004496"/>
    </source>
</evidence>
<dbReference type="CDD" id="cd00367">
    <property type="entry name" value="PTS-HPr_like"/>
    <property type="match status" value="1"/>
</dbReference>
<dbReference type="InterPro" id="IPR001127">
    <property type="entry name" value="PTS_EIIA_1_perm"/>
</dbReference>
<keyword evidence="6" id="KW-0813">Transport</keyword>
<evidence type="ECO:0000256" key="12">
    <source>
        <dbReference type="ARBA" id="ARBA00022777"/>
    </source>
</evidence>
<dbReference type="Pfam" id="PF00391">
    <property type="entry name" value="PEP-utilizers"/>
    <property type="match status" value="1"/>
</dbReference>
<dbReference type="PANTHER" id="PTHR46244">
    <property type="entry name" value="PHOSPHOENOLPYRUVATE-PROTEIN PHOSPHOTRANSFERASE"/>
    <property type="match status" value="1"/>
</dbReference>
<evidence type="ECO:0000256" key="11">
    <source>
        <dbReference type="ARBA" id="ARBA00022723"/>
    </source>
</evidence>
<dbReference type="InterPro" id="IPR035895">
    <property type="entry name" value="HPr-like_sf"/>
</dbReference>
<dbReference type="InterPro" id="IPR015813">
    <property type="entry name" value="Pyrv/PenolPyrv_kinase-like_dom"/>
</dbReference>
<dbReference type="InterPro" id="IPR001020">
    <property type="entry name" value="PTS_HPr_His_P_site"/>
</dbReference>
<keyword evidence="8" id="KW-0762">Sugar transport</keyword>
<keyword evidence="11" id="KW-0479">Metal-binding</keyword>
<dbReference type="SUPFAM" id="SSF52009">
    <property type="entry name" value="Phosphohistidine domain"/>
    <property type="match status" value="1"/>
</dbReference>
<dbReference type="GO" id="GO:0008965">
    <property type="term" value="F:phosphoenolpyruvate-protein phosphotransferase activity"/>
    <property type="evidence" value="ECO:0007669"/>
    <property type="project" value="UniProtKB-EC"/>
</dbReference>
<dbReference type="InterPro" id="IPR011055">
    <property type="entry name" value="Dup_hybrid_motif"/>
</dbReference>
<dbReference type="AlphaFoldDB" id="A0A2T7UHF7"/>
<evidence type="ECO:0000256" key="14">
    <source>
        <dbReference type="SAM" id="Coils"/>
    </source>
</evidence>
<proteinExistence type="inferred from homology"/>
<dbReference type="InterPro" id="IPR050499">
    <property type="entry name" value="PEP-utilizing_PTS_enzyme"/>
</dbReference>
<comment type="subcellular location">
    <subcellularLocation>
        <location evidence="3">Cytoplasm</location>
    </subcellularLocation>
</comment>